<evidence type="ECO:0000313" key="2">
    <source>
        <dbReference type="Proteomes" id="UP000828390"/>
    </source>
</evidence>
<dbReference type="Proteomes" id="UP000828390">
    <property type="component" value="Unassembled WGS sequence"/>
</dbReference>
<dbReference type="AlphaFoldDB" id="A0A9D4JIE1"/>
<name>A0A9D4JIE1_DREPO</name>
<keyword evidence="2" id="KW-1185">Reference proteome</keyword>
<reference evidence="1" key="1">
    <citation type="journal article" date="2019" name="bioRxiv">
        <title>The Genome of the Zebra Mussel, Dreissena polymorpha: A Resource for Invasive Species Research.</title>
        <authorList>
            <person name="McCartney M.A."/>
            <person name="Auch B."/>
            <person name="Kono T."/>
            <person name="Mallez S."/>
            <person name="Zhang Y."/>
            <person name="Obille A."/>
            <person name="Becker A."/>
            <person name="Abrahante J.E."/>
            <person name="Garbe J."/>
            <person name="Badalamenti J.P."/>
            <person name="Herman A."/>
            <person name="Mangelson H."/>
            <person name="Liachko I."/>
            <person name="Sullivan S."/>
            <person name="Sone E.D."/>
            <person name="Koren S."/>
            <person name="Silverstein K.A.T."/>
            <person name="Beckman K.B."/>
            <person name="Gohl D.M."/>
        </authorList>
    </citation>
    <scope>NUCLEOTIDE SEQUENCE</scope>
    <source>
        <strain evidence="1">Duluth1</strain>
        <tissue evidence="1">Whole animal</tissue>
    </source>
</reference>
<proteinExistence type="predicted"/>
<gene>
    <name evidence="1" type="ORF">DPMN_141545</name>
</gene>
<protein>
    <submittedName>
        <fullName evidence="1">Uncharacterized protein</fullName>
    </submittedName>
</protein>
<sequence>MIKVTDADKYETVLVPSEMLRSETKESREPDKSMTVVSYRVIFCRWILFVQYYFKKLLEDAQQRLWKKLITTSSFA</sequence>
<organism evidence="1 2">
    <name type="scientific">Dreissena polymorpha</name>
    <name type="common">Zebra mussel</name>
    <name type="synonym">Mytilus polymorpha</name>
    <dbReference type="NCBI Taxonomy" id="45954"/>
    <lineage>
        <taxon>Eukaryota</taxon>
        <taxon>Metazoa</taxon>
        <taxon>Spiralia</taxon>
        <taxon>Lophotrochozoa</taxon>
        <taxon>Mollusca</taxon>
        <taxon>Bivalvia</taxon>
        <taxon>Autobranchia</taxon>
        <taxon>Heteroconchia</taxon>
        <taxon>Euheterodonta</taxon>
        <taxon>Imparidentia</taxon>
        <taxon>Neoheterodontei</taxon>
        <taxon>Myida</taxon>
        <taxon>Dreissenoidea</taxon>
        <taxon>Dreissenidae</taxon>
        <taxon>Dreissena</taxon>
    </lineage>
</organism>
<evidence type="ECO:0000313" key="1">
    <source>
        <dbReference type="EMBL" id="KAH3813095.1"/>
    </source>
</evidence>
<comment type="caution">
    <text evidence="1">The sequence shown here is derived from an EMBL/GenBank/DDBJ whole genome shotgun (WGS) entry which is preliminary data.</text>
</comment>
<reference evidence="1" key="2">
    <citation type="submission" date="2020-11" db="EMBL/GenBank/DDBJ databases">
        <authorList>
            <person name="McCartney M.A."/>
            <person name="Auch B."/>
            <person name="Kono T."/>
            <person name="Mallez S."/>
            <person name="Becker A."/>
            <person name="Gohl D.M."/>
            <person name="Silverstein K.A.T."/>
            <person name="Koren S."/>
            <person name="Bechman K.B."/>
            <person name="Herman A."/>
            <person name="Abrahante J.E."/>
            <person name="Garbe J."/>
        </authorList>
    </citation>
    <scope>NUCLEOTIDE SEQUENCE</scope>
    <source>
        <strain evidence="1">Duluth1</strain>
        <tissue evidence="1">Whole animal</tissue>
    </source>
</reference>
<dbReference type="EMBL" id="JAIWYP010000006">
    <property type="protein sequence ID" value="KAH3813095.1"/>
    <property type="molecule type" value="Genomic_DNA"/>
</dbReference>
<accession>A0A9D4JIE1</accession>